<dbReference type="Pfam" id="PF00990">
    <property type="entry name" value="GGDEF"/>
    <property type="match status" value="1"/>
</dbReference>
<dbReference type="PANTHER" id="PTHR46663">
    <property type="entry name" value="DIGUANYLATE CYCLASE DGCT-RELATED"/>
    <property type="match status" value="1"/>
</dbReference>
<keyword evidence="4" id="KW-1185">Reference proteome</keyword>
<evidence type="ECO:0000259" key="2">
    <source>
        <dbReference type="PROSITE" id="PS50887"/>
    </source>
</evidence>
<keyword evidence="1" id="KW-0812">Transmembrane</keyword>
<dbReference type="SMART" id="SM00267">
    <property type="entry name" value="GGDEF"/>
    <property type="match status" value="1"/>
</dbReference>
<protein>
    <submittedName>
        <fullName evidence="3">GGDEF domain-containing protein</fullName>
    </submittedName>
</protein>
<dbReference type="CDD" id="cd01949">
    <property type="entry name" value="GGDEF"/>
    <property type="match status" value="1"/>
</dbReference>
<proteinExistence type="predicted"/>
<dbReference type="InterPro" id="IPR043128">
    <property type="entry name" value="Rev_trsase/Diguanyl_cyclase"/>
</dbReference>
<keyword evidence="1" id="KW-0472">Membrane</keyword>
<dbReference type="SUPFAM" id="SSF55073">
    <property type="entry name" value="Nucleotide cyclase"/>
    <property type="match status" value="1"/>
</dbReference>
<dbReference type="GO" id="GO:0003824">
    <property type="term" value="F:catalytic activity"/>
    <property type="evidence" value="ECO:0007669"/>
    <property type="project" value="UniProtKB-ARBA"/>
</dbReference>
<feature type="transmembrane region" description="Helical" evidence="1">
    <location>
        <begin position="193"/>
        <end position="214"/>
    </location>
</feature>
<feature type="transmembrane region" description="Helical" evidence="1">
    <location>
        <begin position="111"/>
        <end position="131"/>
    </location>
</feature>
<dbReference type="FunFam" id="3.30.70.270:FF:000001">
    <property type="entry name" value="Diguanylate cyclase domain protein"/>
    <property type="match status" value="1"/>
</dbReference>
<feature type="transmembrane region" description="Helical" evidence="1">
    <location>
        <begin position="85"/>
        <end position="104"/>
    </location>
</feature>
<dbReference type="InterPro" id="IPR029787">
    <property type="entry name" value="Nucleotide_cyclase"/>
</dbReference>
<dbReference type="InterPro" id="IPR000160">
    <property type="entry name" value="GGDEF_dom"/>
</dbReference>
<evidence type="ECO:0000313" key="3">
    <source>
        <dbReference type="EMBL" id="PDT05588.1"/>
    </source>
</evidence>
<keyword evidence="1" id="KW-1133">Transmembrane helix</keyword>
<feature type="transmembrane region" description="Helical" evidence="1">
    <location>
        <begin position="137"/>
        <end position="154"/>
    </location>
</feature>
<evidence type="ECO:0000313" key="4">
    <source>
        <dbReference type="Proteomes" id="UP000220768"/>
    </source>
</evidence>
<comment type="caution">
    <text evidence="3">The sequence shown here is derived from an EMBL/GenBank/DDBJ whole genome shotgun (WGS) entry which is preliminary data.</text>
</comment>
<dbReference type="EMBL" id="NWSV01000002">
    <property type="protein sequence ID" value="PDT05588.1"/>
    <property type="molecule type" value="Genomic_DNA"/>
</dbReference>
<feature type="domain" description="GGDEF" evidence="2">
    <location>
        <begin position="254"/>
        <end position="387"/>
    </location>
</feature>
<dbReference type="NCBIfam" id="TIGR00254">
    <property type="entry name" value="GGDEF"/>
    <property type="match status" value="1"/>
</dbReference>
<name>A0A2A6JI26_9HYPH</name>
<sequence length="391" mass="43003">MNITHECKGCGAMGEMRGRLSEISNVKARWHGLLISVLRPSRDFAARHYDEHRFNCLIMTLVTGVAGTSLWTWDFTHDPVGAANTVWLRLATLPIALPYIAALWLRLDRRLALVAALVMFLGWEACFFVIMGRIEGGFVYGLAGFMYFVFMPLLATRCFTFASNALLVFAIVAFPEVIAMTGAVPLFAADKYAALLVPAGNMSIIAAFIMAWLYGANDAFRQKLELEAATDALTGLSNRRRFRQRLEEVARLQGMVGLLTLDLDHFKQVNDTIGHFGGDELLIQVAQRLQACVRTGDEVARLGGDEFAVILGGEINEREARLVAERMLAALERPFSISGENLTISASIGVSIRPTHDGTVTQIYEIADAAMYAVKAKGRRGYGFDAVKTAV</sequence>
<dbReference type="InterPro" id="IPR048431">
    <property type="entry name" value="MASE8"/>
</dbReference>
<dbReference type="AlphaFoldDB" id="A0A2A6JI26"/>
<evidence type="ECO:0000256" key="1">
    <source>
        <dbReference type="SAM" id="Phobius"/>
    </source>
</evidence>
<reference evidence="3 4" key="1">
    <citation type="submission" date="2017-09" db="EMBL/GenBank/DDBJ databases">
        <title>Comparative genomics of rhizobia isolated from Phaseolus vulgaris in China.</title>
        <authorList>
            <person name="Tong W."/>
        </authorList>
    </citation>
    <scope>NUCLEOTIDE SEQUENCE [LARGE SCALE GENOMIC DNA]</scope>
    <source>
        <strain evidence="3 4">C5</strain>
    </source>
</reference>
<dbReference type="InterPro" id="IPR052163">
    <property type="entry name" value="DGC-Regulatory_Protein"/>
</dbReference>
<gene>
    <name evidence="3" type="ORF">CO666_02990</name>
</gene>
<dbReference type="Proteomes" id="UP000220768">
    <property type="component" value="Unassembled WGS sequence"/>
</dbReference>
<dbReference type="Pfam" id="PF20968">
    <property type="entry name" value="MASE8"/>
    <property type="match status" value="1"/>
</dbReference>
<dbReference type="PROSITE" id="PS50887">
    <property type="entry name" value="GGDEF"/>
    <property type="match status" value="1"/>
</dbReference>
<feature type="transmembrane region" description="Helical" evidence="1">
    <location>
        <begin position="54"/>
        <end position="73"/>
    </location>
</feature>
<dbReference type="PANTHER" id="PTHR46663:SF2">
    <property type="entry name" value="GGDEF DOMAIN-CONTAINING PROTEIN"/>
    <property type="match status" value="1"/>
</dbReference>
<organism evidence="3 4">
    <name type="scientific">Rhizobium chutanense</name>
    <dbReference type="NCBI Taxonomy" id="2035448"/>
    <lineage>
        <taxon>Bacteria</taxon>
        <taxon>Pseudomonadati</taxon>
        <taxon>Pseudomonadota</taxon>
        <taxon>Alphaproteobacteria</taxon>
        <taxon>Hyphomicrobiales</taxon>
        <taxon>Rhizobiaceae</taxon>
        <taxon>Rhizobium/Agrobacterium group</taxon>
        <taxon>Rhizobium</taxon>
    </lineage>
</organism>
<dbReference type="Gene3D" id="3.30.70.270">
    <property type="match status" value="1"/>
</dbReference>
<accession>A0A2A6JI26</accession>
<feature type="transmembrane region" description="Helical" evidence="1">
    <location>
        <begin position="166"/>
        <end position="187"/>
    </location>
</feature>